<feature type="compositionally biased region" description="Basic and acidic residues" evidence="1">
    <location>
        <begin position="124"/>
        <end position="136"/>
    </location>
</feature>
<dbReference type="EMBL" id="JACHNY010000001">
    <property type="protein sequence ID" value="MBB4616565.1"/>
    <property type="molecule type" value="Genomic_DNA"/>
</dbReference>
<reference evidence="2 3" key="1">
    <citation type="submission" date="2020-08" db="EMBL/GenBank/DDBJ databases">
        <title>Genomic Encyclopedia of Type Strains, Phase IV (KMG-IV): sequencing the most valuable type-strain genomes for metagenomic binning, comparative biology and taxonomic classification.</title>
        <authorList>
            <person name="Goeker M."/>
        </authorList>
    </citation>
    <scope>NUCLEOTIDE SEQUENCE [LARGE SCALE GENOMIC DNA]</scope>
    <source>
        <strain evidence="2 3">DSM 15867</strain>
    </source>
</reference>
<feature type="compositionally biased region" description="Low complexity" evidence="1">
    <location>
        <begin position="170"/>
        <end position="179"/>
    </location>
</feature>
<evidence type="ECO:0000313" key="3">
    <source>
        <dbReference type="Proteomes" id="UP000574769"/>
    </source>
</evidence>
<evidence type="ECO:0000256" key="1">
    <source>
        <dbReference type="SAM" id="MobiDB-lite"/>
    </source>
</evidence>
<dbReference type="RefSeq" id="WP_184111493.1">
    <property type="nucleotide sequence ID" value="NZ_JACHNY010000001.1"/>
</dbReference>
<feature type="region of interest" description="Disordered" evidence="1">
    <location>
        <begin position="232"/>
        <end position="255"/>
    </location>
</feature>
<sequence length="255" mass="26265">MGDAIMAQDDRPGMIGATRFERRERSWTIHAGSLRFGLSTVDYRAAMIAPPSYACAPDDTPRPRRIARLAGAMLATIGAGTIVGIAVQAGSVAARPAYVVSVPLPLPAVAERVDAGEASPLARHRSEARTAARIDEAAPLPRPISRSPLRLTPGSGASPTPVVVPPAAPLTPDADAADTDAPLSSMAQAIAAASASGQLQQWSDARGLDHGFVVAGPAEGGCRSLSVLIRRPGSDDRVEQRQACRDNVAGSGSPS</sequence>
<dbReference type="AlphaFoldDB" id="A0A7W7EYN6"/>
<comment type="caution">
    <text evidence="2">The sequence shown here is derived from an EMBL/GenBank/DDBJ whole genome shotgun (WGS) entry which is preliminary data.</text>
</comment>
<protein>
    <submittedName>
        <fullName evidence="2">Uncharacterized protein</fullName>
    </submittedName>
</protein>
<name>A0A7W7EYN6_9SPHN</name>
<proteinExistence type="predicted"/>
<feature type="compositionally biased region" description="Low complexity" evidence="1">
    <location>
        <begin position="143"/>
        <end position="161"/>
    </location>
</feature>
<feature type="region of interest" description="Disordered" evidence="1">
    <location>
        <begin position="117"/>
        <end position="179"/>
    </location>
</feature>
<dbReference type="Proteomes" id="UP000574769">
    <property type="component" value="Unassembled WGS sequence"/>
</dbReference>
<feature type="compositionally biased region" description="Basic and acidic residues" evidence="1">
    <location>
        <begin position="232"/>
        <end position="244"/>
    </location>
</feature>
<keyword evidence="3" id="KW-1185">Reference proteome</keyword>
<evidence type="ECO:0000313" key="2">
    <source>
        <dbReference type="EMBL" id="MBB4616565.1"/>
    </source>
</evidence>
<accession>A0A7W7EYN6</accession>
<gene>
    <name evidence="2" type="ORF">GGQ96_000671</name>
</gene>
<organism evidence="2 3">
    <name type="scientific">Sphingomonas abaci</name>
    <dbReference type="NCBI Taxonomy" id="237611"/>
    <lineage>
        <taxon>Bacteria</taxon>
        <taxon>Pseudomonadati</taxon>
        <taxon>Pseudomonadota</taxon>
        <taxon>Alphaproteobacteria</taxon>
        <taxon>Sphingomonadales</taxon>
        <taxon>Sphingomonadaceae</taxon>
        <taxon>Sphingomonas</taxon>
    </lineage>
</organism>